<dbReference type="GO" id="GO:0005412">
    <property type="term" value="F:D-glucose:sodium symporter activity"/>
    <property type="evidence" value="ECO:0007669"/>
    <property type="project" value="TreeGrafter"/>
</dbReference>
<keyword evidence="9" id="KW-1185">Reference proteome</keyword>
<feature type="transmembrane region" description="Helical" evidence="7">
    <location>
        <begin position="468"/>
        <end position="489"/>
    </location>
</feature>
<reference evidence="8 9" key="1">
    <citation type="submission" date="2017-10" db="EMBL/GenBank/DDBJ databases">
        <title>Draft genome of Longibacter Salinarum.</title>
        <authorList>
            <person name="Goh K.M."/>
            <person name="Shamsir M.S."/>
            <person name="Lim S.W."/>
        </authorList>
    </citation>
    <scope>NUCLEOTIDE SEQUENCE [LARGE SCALE GENOMIC DNA]</scope>
    <source>
        <strain evidence="8 9">KCTC 52045</strain>
    </source>
</reference>
<dbReference type="NCBIfam" id="TIGR00813">
    <property type="entry name" value="sss"/>
    <property type="match status" value="1"/>
</dbReference>
<dbReference type="PANTHER" id="PTHR11819:SF195">
    <property type="entry name" value="SODIUM_GLUCOSE COTRANSPORTER 4"/>
    <property type="match status" value="1"/>
</dbReference>
<feature type="transmembrane region" description="Helical" evidence="7">
    <location>
        <begin position="121"/>
        <end position="146"/>
    </location>
</feature>
<accession>A0A2A8CWI6</accession>
<keyword evidence="4 7" id="KW-1133">Transmembrane helix</keyword>
<evidence type="ECO:0000256" key="6">
    <source>
        <dbReference type="RuleBase" id="RU362091"/>
    </source>
</evidence>
<dbReference type="InterPro" id="IPR001734">
    <property type="entry name" value="Na/solute_symporter"/>
</dbReference>
<feature type="transmembrane region" description="Helical" evidence="7">
    <location>
        <begin position="541"/>
        <end position="558"/>
    </location>
</feature>
<evidence type="ECO:0000313" key="8">
    <source>
        <dbReference type="EMBL" id="PEN12971.1"/>
    </source>
</evidence>
<protein>
    <submittedName>
        <fullName evidence="8">Sodium transporter</fullName>
    </submittedName>
</protein>
<dbReference type="InterPro" id="IPR038377">
    <property type="entry name" value="Na/Glc_symporter_sf"/>
</dbReference>
<feature type="transmembrane region" description="Helical" evidence="7">
    <location>
        <begin position="178"/>
        <end position="200"/>
    </location>
</feature>
<dbReference type="Pfam" id="PF00474">
    <property type="entry name" value="SSF"/>
    <property type="match status" value="1"/>
</dbReference>
<dbReference type="OrthoDB" id="9814523at2"/>
<feature type="transmembrane region" description="Helical" evidence="7">
    <location>
        <begin position="364"/>
        <end position="383"/>
    </location>
</feature>
<keyword evidence="3 7" id="KW-0812">Transmembrane</keyword>
<keyword evidence="5 7" id="KW-0472">Membrane</keyword>
<feature type="transmembrane region" description="Helical" evidence="7">
    <location>
        <begin position="395"/>
        <end position="417"/>
    </location>
</feature>
<feature type="transmembrane region" description="Helical" evidence="7">
    <location>
        <begin position="229"/>
        <end position="247"/>
    </location>
</feature>
<dbReference type="Proteomes" id="UP000220102">
    <property type="component" value="Unassembled WGS sequence"/>
</dbReference>
<dbReference type="CDD" id="cd10329">
    <property type="entry name" value="SLC5sbd_SGLT1-like"/>
    <property type="match status" value="1"/>
</dbReference>
<feature type="transmembrane region" description="Helical" evidence="7">
    <location>
        <begin position="268"/>
        <end position="291"/>
    </location>
</feature>
<evidence type="ECO:0000256" key="4">
    <source>
        <dbReference type="ARBA" id="ARBA00022989"/>
    </source>
</evidence>
<feature type="transmembrane region" description="Helical" evidence="7">
    <location>
        <begin position="37"/>
        <end position="56"/>
    </location>
</feature>
<evidence type="ECO:0000256" key="3">
    <source>
        <dbReference type="ARBA" id="ARBA00022692"/>
    </source>
</evidence>
<sequence>MGLTDWAVIVGYFLIIFGVAAWATIKERQGTEDSADYFLAGRNVGWFVIGASLFASNIGSEHLIGLAGTGASSGVAVGQFEVLASIILLLLGWVFVPFYVKSGVFTMPEFLERRYSSGARWYLATISIIAYVLTKISVTIFAGGVVFTAIGVPFWTGALIVVGVTGAYTILGGLRAVLYTDLVQVFVLIGGAIAVTVIGISQLGGWGELQAAAGQGFFDMWKPMSHPNFPWTGIIFGAPILGVWYWCTDQFIVQRTLSAKNIDNARRGTIFAGWLKLLPVFIFVIPGIVAYALNQQGALQLADPDQALPVLVGALLPVGLRGIVVAGLLAALMSSLSSVFNSCSTLVTWDVYRELKPDASERQLVWVGRLSTIVLTLLGLAWIPLMDSISGQLYTYLQSVQGYISPPIAAVFLLGIFSKRVNARGAMASLLSGFVIGALRLVMELVNGPAGDSLPSGTLLETFAEMNFLHFAFFLFVVCVLILIGVSILTGAPSGHKVAGLTFATADEDVAGLSEEARADIAVATASSDGDDDGAWQRLDVQFTIALLVAVAAIWIYFS</sequence>
<dbReference type="EMBL" id="PDEQ01000006">
    <property type="protein sequence ID" value="PEN12971.1"/>
    <property type="molecule type" value="Genomic_DNA"/>
</dbReference>
<evidence type="ECO:0000256" key="7">
    <source>
        <dbReference type="SAM" id="Phobius"/>
    </source>
</evidence>
<feature type="transmembrane region" description="Helical" evidence="7">
    <location>
        <begin position="152"/>
        <end position="171"/>
    </location>
</feature>
<organism evidence="8 9">
    <name type="scientific">Longibacter salinarum</name>
    <dbReference type="NCBI Taxonomy" id="1850348"/>
    <lineage>
        <taxon>Bacteria</taxon>
        <taxon>Pseudomonadati</taxon>
        <taxon>Rhodothermota</taxon>
        <taxon>Rhodothermia</taxon>
        <taxon>Rhodothermales</taxon>
        <taxon>Salisaetaceae</taxon>
        <taxon>Longibacter</taxon>
    </lineage>
</organism>
<evidence type="ECO:0000256" key="2">
    <source>
        <dbReference type="ARBA" id="ARBA00006434"/>
    </source>
</evidence>
<dbReference type="PANTHER" id="PTHR11819">
    <property type="entry name" value="SOLUTE CARRIER FAMILY 5"/>
    <property type="match status" value="1"/>
</dbReference>
<feature type="transmembrane region" description="Helical" evidence="7">
    <location>
        <begin position="76"/>
        <end position="100"/>
    </location>
</feature>
<name>A0A2A8CWI6_9BACT</name>
<comment type="similarity">
    <text evidence="2 6">Belongs to the sodium:solute symporter (SSF) (TC 2.A.21) family.</text>
</comment>
<gene>
    <name evidence="8" type="ORF">CRI94_12180</name>
</gene>
<dbReference type="AlphaFoldDB" id="A0A2A8CWI6"/>
<proteinExistence type="inferred from homology"/>
<feature type="transmembrane region" description="Helical" evidence="7">
    <location>
        <begin position="311"/>
        <end position="332"/>
    </location>
</feature>
<dbReference type="GO" id="GO:0005886">
    <property type="term" value="C:plasma membrane"/>
    <property type="evidence" value="ECO:0007669"/>
    <property type="project" value="TreeGrafter"/>
</dbReference>
<comment type="subcellular location">
    <subcellularLocation>
        <location evidence="1">Membrane</location>
        <topology evidence="1">Multi-pass membrane protein</topology>
    </subcellularLocation>
</comment>
<evidence type="ECO:0000256" key="5">
    <source>
        <dbReference type="ARBA" id="ARBA00023136"/>
    </source>
</evidence>
<dbReference type="PROSITE" id="PS50283">
    <property type="entry name" value="NA_SOLUT_SYMP_3"/>
    <property type="match status" value="1"/>
</dbReference>
<feature type="transmembrane region" description="Helical" evidence="7">
    <location>
        <begin position="6"/>
        <end position="25"/>
    </location>
</feature>
<dbReference type="Gene3D" id="1.20.1730.10">
    <property type="entry name" value="Sodium/glucose cotransporter"/>
    <property type="match status" value="1"/>
</dbReference>
<evidence type="ECO:0000256" key="1">
    <source>
        <dbReference type="ARBA" id="ARBA00004141"/>
    </source>
</evidence>
<comment type="caution">
    <text evidence="8">The sequence shown here is derived from an EMBL/GenBank/DDBJ whole genome shotgun (WGS) entry which is preliminary data.</text>
</comment>
<evidence type="ECO:0000313" key="9">
    <source>
        <dbReference type="Proteomes" id="UP000220102"/>
    </source>
</evidence>